<evidence type="ECO:0000259" key="15">
    <source>
        <dbReference type="PROSITE" id="PS51195"/>
    </source>
</evidence>
<dbReference type="OrthoDB" id="10259640at2759"/>
<feature type="domain" description="Helicase C-terminal" evidence="14">
    <location>
        <begin position="359"/>
        <end position="516"/>
    </location>
</feature>
<feature type="domain" description="Helicase ATP-binding" evidence="13">
    <location>
        <begin position="154"/>
        <end position="328"/>
    </location>
</feature>
<evidence type="ECO:0000256" key="5">
    <source>
        <dbReference type="ARBA" id="ARBA00022840"/>
    </source>
</evidence>
<feature type="domain" description="DEAD-box RNA helicase Q" evidence="15">
    <location>
        <begin position="123"/>
        <end position="151"/>
    </location>
</feature>
<dbReference type="Pfam" id="PF00270">
    <property type="entry name" value="DEAD"/>
    <property type="match status" value="2"/>
</dbReference>
<dbReference type="CDD" id="cd17942">
    <property type="entry name" value="DEADc_DDX18"/>
    <property type="match status" value="1"/>
</dbReference>
<feature type="domain" description="Helicase C-terminal" evidence="14">
    <location>
        <begin position="961"/>
        <end position="1131"/>
    </location>
</feature>
<comment type="similarity">
    <text evidence="8">Belongs to the DEAD box helicase family. DDX18/HAS1 subfamily.</text>
</comment>
<dbReference type="SMART" id="SM01178">
    <property type="entry name" value="DUF4217"/>
    <property type="match status" value="2"/>
</dbReference>
<dbReference type="GO" id="GO:0005730">
    <property type="term" value="C:nucleolus"/>
    <property type="evidence" value="ECO:0007669"/>
    <property type="project" value="UniProtKB-SubCell"/>
</dbReference>
<feature type="region of interest" description="Disordered" evidence="12">
    <location>
        <begin position="575"/>
        <end position="725"/>
    </location>
</feature>
<evidence type="ECO:0000256" key="6">
    <source>
        <dbReference type="ARBA" id="ARBA00022884"/>
    </source>
</evidence>
<dbReference type="AlphaFoldDB" id="A0A9J7EF67"/>
<gene>
    <name evidence="17" type="primary">LOC111356319</name>
</gene>
<dbReference type="GO" id="GO:0003724">
    <property type="term" value="F:RNA helicase activity"/>
    <property type="evidence" value="ECO:0007669"/>
    <property type="project" value="UniProtKB-EC"/>
</dbReference>
<feature type="compositionally biased region" description="Basic residues" evidence="12">
    <location>
        <begin position="576"/>
        <end position="591"/>
    </location>
</feature>
<dbReference type="Pfam" id="PF13959">
    <property type="entry name" value="CTE_SPB4"/>
    <property type="match status" value="2"/>
</dbReference>
<dbReference type="GeneID" id="111356319"/>
<evidence type="ECO:0000259" key="14">
    <source>
        <dbReference type="PROSITE" id="PS51194"/>
    </source>
</evidence>
<sequence length="1235" mass="140309">MPTPDQILMRKIKKREKKKLQLINAKINGDTEDHAEPEPTIEREAIKRPHNENENAVSKKKKKKVKQDIQPEQPDNNEAEDEERGSSDESNADSQHSIENDAGKENQLPISSLRPGILSNKKFSDLEGKISEQTLKSLKDMGFTTMTEVQAKTIPLLLDLHDVVCSARTGSGKTLAFLIPVVELLYKLKFKPRNATGAIILSPTRELAMQTYGQLMGLMKYHSQTYGLVMGGANRKKEARKLFGINILVATPGRLLDHMNNTPNFYYNKAFCVVVDEVDRMLEMGFASEITQILSRLPSEHQTIFVSATQSKQLEVIYRTIPSAFPKTTPLYIGVDDHKEQATVESLQQGFVICPLEKRLLILYSFLKRTPQKKIMVFFSTCSSVEYHYKLFNYIDLPVMSIHGKQEQAIRTTTFFQFCNAESGILLCTDVAARGIDIPAVDWIVQYDPPDDPKDYIHRVGRTARGLRANGHALLLLRPEEFNFLYHLKRAKVVLNEFIFSWDKVFDIQEPLEKLILRNATLNRLAKDAYTTYVRAYDSHHLKNIFDIQSLDLNAAAKSFGFAVRPYVDLKVASLKPKKQKQDRKHGHSKSRNAQSNFKQKAENQSGRNKFKRQQNKIQTVFNMPTPEQVLKKKNKKREKKKLKLNNKNQNGITEDKAEAETNTEKTVKKRPHDDENEKAIPKKKKKKVKQEAKPDPKPEPVEEESDEDNSDTENVEDKIENSAEMPGSSLCLGILSEQKFTALEEKVCEATLMGVKEMGFTTMTEIQAKAIPPLLEGRDLVGAAKTGSGKTLAFLIPAIELIYKLKFKPRNGTGVIILSPTRELAMQTFGVLMELMKYHHHTYGLVMGGANRSTEAQKLSKGINILVATPGRLLDHLQNTPDFLYKNLQCLVIDEADRILEIGFEEEVKQIIRLLPKRRQTMLFSATQTKKTESLTALAVKQEPVYVGVDDHKEQATVESLEQGYIVCPSDKRMMVLFTFLKKNRKKKVMVFFSTCMSVKYHHELFNYIDLPVLSIHGKQQQTKRTTTFFQFCNAESGILLCTDVAARGLDIPAVDWIVQYDPPDDPKEYIHRVGRTARGLGTSGHALLFLRPEELGFLRYLKQSRVTLNEFEFSWSKVADIQLQLEKLISKNYFLNQSAKEAFKSYLRAYDSHHLKTIFDIDTIDLAKVSKSFGFTVPPAVELKVANKGPPQKRKGGGGYGYFKSLNAPSNFKQKADKTKIYRQKGNNRKTVG</sequence>
<feature type="compositionally biased region" description="Basic and acidic residues" evidence="12">
    <location>
        <begin position="654"/>
        <end position="681"/>
    </location>
</feature>
<evidence type="ECO:0000256" key="10">
    <source>
        <dbReference type="PROSITE-ProRule" id="PRU00552"/>
    </source>
</evidence>
<dbReference type="Gene3D" id="3.40.50.300">
    <property type="entry name" value="P-loop containing nucleotide triphosphate hydrolases"/>
    <property type="match status" value="4"/>
</dbReference>
<feature type="region of interest" description="Disordered" evidence="12">
    <location>
        <begin position="1216"/>
        <end position="1235"/>
    </location>
</feature>
<dbReference type="GO" id="GO:0016787">
    <property type="term" value="F:hydrolase activity"/>
    <property type="evidence" value="ECO:0007669"/>
    <property type="project" value="UniProtKB-KW"/>
</dbReference>
<dbReference type="RefSeq" id="XP_022826389.1">
    <property type="nucleotide sequence ID" value="XM_022970621.1"/>
</dbReference>
<keyword evidence="16" id="KW-1185">Reference proteome</keyword>
<feature type="compositionally biased region" description="Basic residues" evidence="12">
    <location>
        <begin position="1223"/>
        <end position="1235"/>
    </location>
</feature>
<dbReference type="GO" id="GO:0003723">
    <property type="term" value="F:RNA binding"/>
    <property type="evidence" value="ECO:0007669"/>
    <property type="project" value="UniProtKB-UniRule"/>
</dbReference>
<comment type="subcellular location">
    <subcellularLocation>
        <location evidence="1">Nucleus</location>
        <location evidence="1">Nucleolus</location>
    </subcellularLocation>
</comment>
<dbReference type="PROSITE" id="PS51195">
    <property type="entry name" value="Q_MOTIF"/>
    <property type="match status" value="1"/>
</dbReference>
<protein>
    <recommendedName>
        <fullName evidence="11">ATP-dependent RNA helicase</fullName>
        <ecNumber evidence="11">3.6.4.13</ecNumber>
    </recommendedName>
</protein>
<keyword evidence="2 11" id="KW-0547">Nucleotide-binding</keyword>
<evidence type="ECO:0000256" key="9">
    <source>
        <dbReference type="ARBA" id="ARBA00047984"/>
    </source>
</evidence>
<dbReference type="FunFam" id="3.40.50.300:FF:000379">
    <property type="entry name" value="RNA helicase"/>
    <property type="match status" value="2"/>
</dbReference>
<reference evidence="17" key="1">
    <citation type="submission" date="2025-08" db="UniProtKB">
        <authorList>
            <consortium name="RefSeq"/>
        </authorList>
    </citation>
    <scope>IDENTIFICATION</scope>
    <source>
        <strain evidence="17">Ishihara</strain>
        <tissue evidence="17">Whole body</tissue>
    </source>
</reference>
<comment type="function">
    <text evidence="11">RNA helicase.</text>
</comment>
<dbReference type="SUPFAM" id="SSF52540">
    <property type="entry name" value="P-loop containing nucleoside triphosphate hydrolases"/>
    <property type="match status" value="2"/>
</dbReference>
<evidence type="ECO:0000313" key="17">
    <source>
        <dbReference type="RefSeq" id="XP_022826389.1"/>
    </source>
</evidence>
<name>A0A9J7EF67_SPOLT</name>
<evidence type="ECO:0000256" key="4">
    <source>
        <dbReference type="ARBA" id="ARBA00022806"/>
    </source>
</evidence>
<keyword evidence="7" id="KW-0539">Nucleus</keyword>
<dbReference type="InterPro" id="IPR001650">
    <property type="entry name" value="Helicase_C-like"/>
</dbReference>
<proteinExistence type="inferred from homology"/>
<evidence type="ECO:0000256" key="8">
    <source>
        <dbReference type="ARBA" id="ARBA00024357"/>
    </source>
</evidence>
<organism evidence="16 17">
    <name type="scientific">Spodoptera litura</name>
    <name type="common">Asian cotton leafworm</name>
    <dbReference type="NCBI Taxonomy" id="69820"/>
    <lineage>
        <taxon>Eukaryota</taxon>
        <taxon>Metazoa</taxon>
        <taxon>Ecdysozoa</taxon>
        <taxon>Arthropoda</taxon>
        <taxon>Hexapoda</taxon>
        <taxon>Insecta</taxon>
        <taxon>Pterygota</taxon>
        <taxon>Neoptera</taxon>
        <taxon>Endopterygota</taxon>
        <taxon>Lepidoptera</taxon>
        <taxon>Glossata</taxon>
        <taxon>Ditrysia</taxon>
        <taxon>Noctuoidea</taxon>
        <taxon>Noctuidae</taxon>
        <taxon>Amphipyrinae</taxon>
        <taxon>Spodoptera</taxon>
    </lineage>
</organism>
<dbReference type="FunFam" id="3.40.50.300:FF:000460">
    <property type="entry name" value="RNA helicase"/>
    <property type="match status" value="1"/>
</dbReference>
<dbReference type="CTD" id="42595"/>
<feature type="domain" description="Helicase ATP-binding" evidence="13">
    <location>
        <begin position="772"/>
        <end position="947"/>
    </location>
</feature>
<comment type="domain">
    <text evidence="11">The Q motif is unique to and characteristic of the DEAD box family of RNA helicases and controls ATP binding and hydrolysis.</text>
</comment>
<dbReference type="EC" id="3.6.4.13" evidence="11"/>
<dbReference type="KEGG" id="sliu:111356319"/>
<dbReference type="Proteomes" id="UP000301870">
    <property type="component" value="Chromosome 22"/>
</dbReference>
<dbReference type="InterPro" id="IPR014001">
    <property type="entry name" value="Helicase_ATP-bd"/>
</dbReference>
<evidence type="ECO:0000256" key="3">
    <source>
        <dbReference type="ARBA" id="ARBA00022801"/>
    </source>
</evidence>
<keyword evidence="3 11" id="KW-0378">Hydrolase</keyword>
<evidence type="ECO:0000256" key="1">
    <source>
        <dbReference type="ARBA" id="ARBA00004604"/>
    </source>
</evidence>
<dbReference type="InterPro" id="IPR000629">
    <property type="entry name" value="RNA-helicase_DEAD-box_CS"/>
</dbReference>
<keyword evidence="5 11" id="KW-0067">ATP-binding</keyword>
<evidence type="ECO:0000256" key="11">
    <source>
        <dbReference type="RuleBase" id="RU365068"/>
    </source>
</evidence>
<dbReference type="SMART" id="SM00487">
    <property type="entry name" value="DEXDc"/>
    <property type="match status" value="2"/>
</dbReference>
<evidence type="ECO:0000313" key="16">
    <source>
        <dbReference type="Proteomes" id="UP000301870"/>
    </source>
</evidence>
<evidence type="ECO:0000256" key="12">
    <source>
        <dbReference type="SAM" id="MobiDB-lite"/>
    </source>
</evidence>
<dbReference type="InterPro" id="IPR011545">
    <property type="entry name" value="DEAD/DEAH_box_helicase_dom"/>
</dbReference>
<dbReference type="InterPro" id="IPR025313">
    <property type="entry name" value="SPB4-like_CTE"/>
</dbReference>
<feature type="compositionally biased region" description="Basic residues" evidence="12">
    <location>
        <begin position="632"/>
        <end position="645"/>
    </location>
</feature>
<dbReference type="Pfam" id="PF00271">
    <property type="entry name" value="Helicase_C"/>
    <property type="match status" value="2"/>
</dbReference>
<dbReference type="PROSITE" id="PS51194">
    <property type="entry name" value="HELICASE_CTER"/>
    <property type="match status" value="2"/>
</dbReference>
<dbReference type="GO" id="GO:0005524">
    <property type="term" value="F:ATP binding"/>
    <property type="evidence" value="ECO:0007669"/>
    <property type="project" value="UniProtKB-UniRule"/>
</dbReference>
<keyword evidence="4 11" id="KW-0347">Helicase</keyword>
<dbReference type="PROSITE" id="PS51192">
    <property type="entry name" value="HELICASE_ATP_BIND_1"/>
    <property type="match status" value="2"/>
</dbReference>
<feature type="compositionally biased region" description="Polar residues" evidence="12">
    <location>
        <begin position="592"/>
        <end position="608"/>
    </location>
</feature>
<dbReference type="CDD" id="cd18787">
    <property type="entry name" value="SF2_C_DEAD"/>
    <property type="match status" value="2"/>
</dbReference>
<comment type="catalytic activity">
    <reaction evidence="9 11">
        <text>ATP + H2O = ADP + phosphate + H(+)</text>
        <dbReference type="Rhea" id="RHEA:13065"/>
        <dbReference type="ChEBI" id="CHEBI:15377"/>
        <dbReference type="ChEBI" id="CHEBI:15378"/>
        <dbReference type="ChEBI" id="CHEBI:30616"/>
        <dbReference type="ChEBI" id="CHEBI:43474"/>
        <dbReference type="ChEBI" id="CHEBI:456216"/>
        <dbReference type="EC" id="3.6.4.13"/>
    </reaction>
</comment>
<feature type="compositionally biased region" description="Acidic residues" evidence="12">
    <location>
        <begin position="702"/>
        <end position="715"/>
    </location>
</feature>
<feature type="short sequence motif" description="Q motif" evidence="10">
    <location>
        <begin position="123"/>
        <end position="151"/>
    </location>
</feature>
<feature type="region of interest" description="Disordered" evidence="12">
    <location>
        <begin position="23"/>
        <end position="113"/>
    </location>
</feature>
<accession>A0A9J7EF67</accession>
<dbReference type="InterPro" id="IPR027417">
    <property type="entry name" value="P-loop_NTPase"/>
</dbReference>
<evidence type="ECO:0000256" key="7">
    <source>
        <dbReference type="ARBA" id="ARBA00023242"/>
    </source>
</evidence>
<dbReference type="SMART" id="SM00490">
    <property type="entry name" value="HELICc"/>
    <property type="match status" value="2"/>
</dbReference>
<dbReference type="InterPro" id="IPR014014">
    <property type="entry name" value="RNA_helicase_DEAD_Q_motif"/>
</dbReference>
<evidence type="ECO:0000256" key="2">
    <source>
        <dbReference type="ARBA" id="ARBA00022741"/>
    </source>
</evidence>
<feature type="compositionally biased region" description="Basic and acidic residues" evidence="12">
    <location>
        <begin position="690"/>
        <end position="701"/>
    </location>
</feature>
<dbReference type="PANTHER" id="PTHR24031">
    <property type="entry name" value="RNA HELICASE"/>
    <property type="match status" value="1"/>
</dbReference>
<dbReference type="PROSITE" id="PS00039">
    <property type="entry name" value="DEAD_ATP_HELICASE"/>
    <property type="match status" value="1"/>
</dbReference>
<evidence type="ECO:0000259" key="13">
    <source>
        <dbReference type="PROSITE" id="PS51192"/>
    </source>
</evidence>
<dbReference type="GO" id="GO:0010468">
    <property type="term" value="P:regulation of gene expression"/>
    <property type="evidence" value="ECO:0007669"/>
    <property type="project" value="UniProtKB-ARBA"/>
</dbReference>
<keyword evidence="6 11" id="KW-0694">RNA-binding</keyword>
<dbReference type="InterPro" id="IPR044773">
    <property type="entry name" value="DDX18/Has1_DEADc"/>
</dbReference>
<feature type="compositionally biased region" description="Basic and acidic residues" evidence="12">
    <location>
        <begin position="29"/>
        <end position="53"/>
    </location>
</feature>